<feature type="compositionally biased region" description="Polar residues" evidence="1">
    <location>
        <begin position="360"/>
        <end position="377"/>
    </location>
</feature>
<dbReference type="Proteomes" id="UP001187734">
    <property type="component" value="Unassembled WGS sequence"/>
</dbReference>
<dbReference type="Pfam" id="PF13650">
    <property type="entry name" value="Asp_protease_2"/>
    <property type="match status" value="1"/>
</dbReference>
<evidence type="ECO:0000313" key="2">
    <source>
        <dbReference type="EMBL" id="SPJ73560.1"/>
    </source>
</evidence>
<evidence type="ECO:0000256" key="1">
    <source>
        <dbReference type="SAM" id="MobiDB-lite"/>
    </source>
</evidence>
<evidence type="ECO:0000313" key="3">
    <source>
        <dbReference type="Proteomes" id="UP001187734"/>
    </source>
</evidence>
<dbReference type="EMBL" id="ONZP01000096">
    <property type="protein sequence ID" value="SPJ73560.1"/>
    <property type="molecule type" value="Genomic_DNA"/>
</dbReference>
<dbReference type="InterPro" id="IPR021109">
    <property type="entry name" value="Peptidase_aspartic_dom_sf"/>
</dbReference>
<feature type="region of interest" description="Disordered" evidence="1">
    <location>
        <begin position="353"/>
        <end position="377"/>
    </location>
</feature>
<dbReference type="Gene3D" id="2.40.70.10">
    <property type="entry name" value="Acid Proteases"/>
    <property type="match status" value="2"/>
</dbReference>
<dbReference type="AlphaFoldDB" id="A0AAE8SF54"/>
<name>A0AAE8SF54_9HYPO</name>
<keyword evidence="3" id="KW-1185">Reference proteome</keyword>
<sequence length="387" mass="44318">MAGIADRWVRHLRTARWWRHSTHFSSGLKDYRVEARVGEYQVDALADTGAQSNFISAQFVDKVGLVPDDRIPNRIQLPGGKQVSSPGTVKVPFSFHGELEEYMLDCWIIPGCTSDLVLSGPFLRATKTLTTFKNRVKESIRQSPQTRLRINLLGNEKQRLWGSLNGRSALALPDTGSDVMLVSAEWAKENNLEIDHAPRHRLELELADGSKVFTMGIVHNATWTFGDSAQAVCCDLYVLDDLLVDIVFSNAFIFGLDVFSRFNHFMIDLDSMPGLSEFYNVRLIGKYSQELARLEEESINNMCSSHARNAERVRRDRIRDAINTLDPAKQDEAWKQELQRRLIWDRHHEQHKRKAELADTKQTLPQVNGRNSPNSKTRWWKKTFLRG</sequence>
<reference evidence="2" key="1">
    <citation type="submission" date="2018-03" db="EMBL/GenBank/DDBJ databases">
        <authorList>
            <person name="Guldener U."/>
        </authorList>
    </citation>
    <scope>NUCLEOTIDE SEQUENCE</scope>
</reference>
<protein>
    <submittedName>
        <fullName evidence="2">Uncharacterized protein</fullName>
    </submittedName>
</protein>
<gene>
    <name evidence="2" type="ORF">FTOL_03290</name>
</gene>
<accession>A0AAE8SF54</accession>
<proteinExistence type="predicted"/>
<dbReference type="SUPFAM" id="SSF50630">
    <property type="entry name" value="Acid proteases"/>
    <property type="match status" value="1"/>
</dbReference>
<comment type="caution">
    <text evidence="2">The sequence shown here is derived from an EMBL/GenBank/DDBJ whole genome shotgun (WGS) entry which is preliminary data.</text>
</comment>
<organism evidence="2 3">
    <name type="scientific">Fusarium torulosum</name>
    <dbReference type="NCBI Taxonomy" id="33205"/>
    <lineage>
        <taxon>Eukaryota</taxon>
        <taxon>Fungi</taxon>
        <taxon>Dikarya</taxon>
        <taxon>Ascomycota</taxon>
        <taxon>Pezizomycotina</taxon>
        <taxon>Sordariomycetes</taxon>
        <taxon>Hypocreomycetidae</taxon>
        <taxon>Hypocreales</taxon>
        <taxon>Nectriaceae</taxon>
        <taxon>Fusarium</taxon>
    </lineage>
</organism>
<dbReference type="CDD" id="cd00303">
    <property type="entry name" value="retropepsin_like"/>
    <property type="match status" value="2"/>
</dbReference>